<evidence type="ECO:0000259" key="5">
    <source>
        <dbReference type="Pfam" id="PF00296"/>
    </source>
</evidence>
<evidence type="ECO:0000256" key="1">
    <source>
        <dbReference type="ARBA" id="ARBA00022630"/>
    </source>
</evidence>
<dbReference type="InterPro" id="IPR036661">
    <property type="entry name" value="Luciferase-like_sf"/>
</dbReference>
<accession>A0ABU2YX41</accession>
<keyword evidence="3" id="KW-0560">Oxidoreductase</keyword>
<keyword evidence="1" id="KW-0285">Flavoprotein</keyword>
<keyword evidence="7" id="KW-1185">Reference proteome</keyword>
<dbReference type="InterPro" id="IPR050172">
    <property type="entry name" value="SsuD_RutA_monooxygenase"/>
</dbReference>
<protein>
    <submittedName>
        <fullName evidence="6">LLM class flavin-dependent oxidoreductase</fullName>
    </submittedName>
</protein>
<dbReference type="Gene3D" id="3.20.20.30">
    <property type="entry name" value="Luciferase-like domain"/>
    <property type="match status" value="1"/>
</dbReference>
<evidence type="ECO:0000256" key="4">
    <source>
        <dbReference type="ARBA" id="ARBA00023033"/>
    </source>
</evidence>
<dbReference type="RefSeq" id="WP_033530959.1">
    <property type="nucleotide sequence ID" value="NZ_JAVRFJ010000010.1"/>
</dbReference>
<keyword evidence="2" id="KW-0288">FMN</keyword>
<evidence type="ECO:0000256" key="2">
    <source>
        <dbReference type="ARBA" id="ARBA00022643"/>
    </source>
</evidence>
<comment type="caution">
    <text evidence="6">The sequence shown here is derived from an EMBL/GenBank/DDBJ whole genome shotgun (WGS) entry which is preliminary data.</text>
</comment>
<organism evidence="6 7">
    <name type="scientific">Streptomyces gottesmaniae</name>
    <dbReference type="NCBI Taxonomy" id="3075518"/>
    <lineage>
        <taxon>Bacteria</taxon>
        <taxon>Bacillati</taxon>
        <taxon>Actinomycetota</taxon>
        <taxon>Actinomycetes</taxon>
        <taxon>Kitasatosporales</taxon>
        <taxon>Streptomycetaceae</taxon>
        <taxon>Streptomyces</taxon>
    </lineage>
</organism>
<dbReference type="PANTHER" id="PTHR42847">
    <property type="entry name" value="ALKANESULFONATE MONOOXYGENASE"/>
    <property type="match status" value="1"/>
</dbReference>
<feature type="domain" description="Luciferase-like" evidence="5">
    <location>
        <begin position="19"/>
        <end position="233"/>
    </location>
</feature>
<evidence type="ECO:0000313" key="7">
    <source>
        <dbReference type="Proteomes" id="UP001180737"/>
    </source>
</evidence>
<proteinExistence type="predicted"/>
<gene>
    <name evidence="6" type="ORF">RM704_14145</name>
</gene>
<dbReference type="SUPFAM" id="SSF51679">
    <property type="entry name" value="Bacterial luciferase-like"/>
    <property type="match status" value="1"/>
</dbReference>
<dbReference type="Proteomes" id="UP001180737">
    <property type="component" value="Unassembled WGS sequence"/>
</dbReference>
<evidence type="ECO:0000256" key="3">
    <source>
        <dbReference type="ARBA" id="ARBA00023002"/>
    </source>
</evidence>
<name>A0ABU2YX41_9ACTN</name>
<dbReference type="Pfam" id="PF00296">
    <property type="entry name" value="Bac_luciferase"/>
    <property type="match status" value="1"/>
</dbReference>
<dbReference type="EMBL" id="JAVRFJ010000010">
    <property type="protein sequence ID" value="MDT0568594.1"/>
    <property type="molecule type" value="Genomic_DNA"/>
</dbReference>
<keyword evidence="4" id="KW-0503">Monooxygenase</keyword>
<dbReference type="PANTHER" id="PTHR42847:SF4">
    <property type="entry name" value="ALKANESULFONATE MONOOXYGENASE-RELATED"/>
    <property type="match status" value="1"/>
</dbReference>
<dbReference type="InterPro" id="IPR011251">
    <property type="entry name" value="Luciferase-like_dom"/>
</dbReference>
<reference evidence="6" key="1">
    <citation type="submission" date="2024-05" db="EMBL/GenBank/DDBJ databases">
        <title>30 novel species of actinomycetes from the DSMZ collection.</title>
        <authorList>
            <person name="Nouioui I."/>
        </authorList>
    </citation>
    <scope>NUCLEOTIDE SEQUENCE</scope>
    <source>
        <strain evidence="6">DSM 3412</strain>
    </source>
</reference>
<evidence type="ECO:0000313" key="6">
    <source>
        <dbReference type="EMBL" id="MDT0568594.1"/>
    </source>
</evidence>
<sequence>MNENLRFGIYLPPFGPFGDPNVLVELAVRAEAAGWDGVFLWDHVVTDAMPIADPWTTLAAIAQATENLLLGPTVTPLARRRPWMVARHASTVSRLSQGRLVVGTGVGVDESGDFSSFGEPAELATRSSMLTEGLELMRAMWAGKAIQHSGSHYQVHLAATEPEPHRIPVWMASSSNNPRVISRAASCDGIFPNPEDHELIPEEVAGIRQELQRSGLPADRPFDIAVRGNASPAWQEDKNVDLTGLAQAGMTWWLESLIHFDPLELSMAVVDAGPPRV</sequence>